<dbReference type="Gene3D" id="1.25.40.10">
    <property type="entry name" value="Tetratricopeptide repeat domain"/>
    <property type="match status" value="3"/>
</dbReference>
<evidence type="ECO:0000259" key="1">
    <source>
        <dbReference type="Pfam" id="PF17128"/>
    </source>
</evidence>
<dbReference type="SMART" id="SM00028">
    <property type="entry name" value="TPR"/>
    <property type="match status" value="7"/>
</dbReference>
<evidence type="ECO:0000313" key="3">
    <source>
        <dbReference type="Proteomes" id="UP000029015"/>
    </source>
</evidence>
<keyword evidence="3" id="KW-1185">Reference proteome</keyword>
<dbReference type="PATRIC" id="fig|1437605.7.peg.122"/>
<proteinExistence type="predicted"/>
<reference evidence="2 3" key="1">
    <citation type="submission" date="2014-03" db="EMBL/GenBank/DDBJ databases">
        <title>Genomics of Bifidobacteria.</title>
        <authorList>
            <person name="Ventura M."/>
            <person name="Milani C."/>
            <person name="Lugli G.A."/>
        </authorList>
    </citation>
    <scope>NUCLEOTIDE SEQUENCE [LARGE SCALE GENOMIC DNA]</scope>
    <source>
        <strain evidence="2 3">DSM 22766</strain>
    </source>
</reference>
<gene>
    <name evidence="2" type="ORF">BACT_0398</name>
</gene>
<name>A0A086YZJ8_9BIFI</name>
<accession>A0A086YZJ8</accession>
<comment type="caution">
    <text evidence="2">The sequence shown here is derived from an EMBL/GenBank/DDBJ whole genome shotgun (WGS) entry which is preliminary data.</text>
</comment>
<dbReference type="SUPFAM" id="SSF48452">
    <property type="entry name" value="TPR-like"/>
    <property type="match status" value="2"/>
</dbReference>
<dbReference type="Pfam" id="PF17128">
    <property type="entry name" value="DUF5107"/>
    <property type="match status" value="1"/>
</dbReference>
<organism evidence="2 3">
    <name type="scientific">Bifidobacterium actinocoloniiforme DSM 22766</name>
    <dbReference type="NCBI Taxonomy" id="1437605"/>
    <lineage>
        <taxon>Bacteria</taxon>
        <taxon>Bacillati</taxon>
        <taxon>Actinomycetota</taxon>
        <taxon>Actinomycetes</taxon>
        <taxon>Bifidobacteriales</taxon>
        <taxon>Bifidobacteriaceae</taxon>
        <taxon>Bifidobacterium</taxon>
    </lineage>
</organism>
<dbReference type="OrthoDB" id="174931at2"/>
<protein>
    <submittedName>
        <fullName evidence="2">TPR repeat-containing protein</fullName>
    </submittedName>
</protein>
<dbReference type="EMBL" id="JGYK01000001">
    <property type="protein sequence ID" value="KFI39698.1"/>
    <property type="molecule type" value="Genomic_DNA"/>
</dbReference>
<dbReference type="InterPro" id="IPR019734">
    <property type="entry name" value="TPR_rpt"/>
</dbReference>
<dbReference type="Pfam" id="PF13432">
    <property type="entry name" value="TPR_16"/>
    <property type="match status" value="1"/>
</dbReference>
<dbReference type="STRING" id="1437605.AB656_00600"/>
<evidence type="ECO:0000313" key="2">
    <source>
        <dbReference type="EMBL" id="KFI39698.1"/>
    </source>
</evidence>
<feature type="domain" description="DUF5107" evidence="1">
    <location>
        <begin position="39"/>
        <end position="343"/>
    </location>
</feature>
<dbReference type="KEGG" id="bact:AB656_00600"/>
<dbReference type="PANTHER" id="PTHR12558">
    <property type="entry name" value="CELL DIVISION CYCLE 16,23,27"/>
    <property type="match status" value="1"/>
</dbReference>
<dbReference type="InterPro" id="IPR011990">
    <property type="entry name" value="TPR-like_helical_dom_sf"/>
</dbReference>
<dbReference type="PANTHER" id="PTHR12558:SF13">
    <property type="entry name" value="CELL DIVISION CYCLE PROTEIN 27 HOMOLOG"/>
    <property type="match status" value="1"/>
</dbReference>
<dbReference type="AlphaFoldDB" id="A0A086YZJ8"/>
<dbReference type="Proteomes" id="UP000029015">
    <property type="component" value="Unassembled WGS sequence"/>
</dbReference>
<dbReference type="InterPro" id="IPR033396">
    <property type="entry name" value="DUF5107"/>
</dbReference>
<sequence length="1123" mass="127668">MKPVSATNVQLTIPTYEVGKPDSNPQFIEGRVYQGSTGKVYPYPVIESITDDKKDKVYNAVNLENEFLKVTVLPELGGRIQYATDKTNNYDFVYRNDVVKPALVGLLGPWISGGIEFNWPQHHRPTTFMPVDYRLVELDHDGRGVQCHDVDRIHGTEVVTTIALYPGKSYIEISADLYNGTPLPQSFLWWANPAVPVNEHTKTVMPPDVVAVMDHGKRDVSRYPIATGTYYKHDYSQGVDISRYKNIPVPTSYMAAHSDFDFVGGYDFKEEAGILHVADHHISPGKKQWTWGSGDFGHAWDRNLTDANGPYVELMTGVFTDNQPDFTWLKPYETKHFTQYFMPYRSLGLVKNATLDAAVNLEFGPADPIEAERESEGVDGAGLQDGQGRFKVSATSRHAEVIVKVVGDDNQVLAETRAEIGPDHTCEGLFNTQGKKPWEISISVTDEQGRSLVAYRPLRPKIPTIPSPAKAPSEPSAMATNEELLLTGQHLEQYRHATSRPDPYYLEGLKRDPNDTRINVAYGELLLRRGAFEEARQHFKTSIKRLTEHNPNPYDGRAFTDLGLAEFFLGNDQEAYDAWYKATWDETQASQGYYYLAMMCARTAEWAQGLAFVNRSLEYNALSSKALALKSFLLRRQGREQDALESLDENLKHNAFDFVSGFERHLLGDSDEVFSLMGNRTYNYLNLARTYMSFGAYEEACAALLRSDEQDALVNYYLAYCEHRLGRLEQSARHIQTAEKLRGLYCFPNALEDIFVLRDAIGMGANPRAAYYLGCLYYDKLQTSRAVSMWERSCAADPSFPTVHRNLALAYYNKLGRKHDALEQMEEAFRLDESDARVFLELDQLHQAMGWTYLQRRELFENHMTLVESRDDLYVEYMEILNLTGSYEQAFKLMSKRHFHPWEGGEGKVTAQYRLSLILIALQAMKAKDWQLAQEKLIMAQRYPENLGEGKLEGQKDNDIHYFLGLVNQQLNKDEEATAEFRKASTGPNEVKGALYYNDQPSEMILFQGLAHLALGEAGQANARFYRLLDYGEQHLNESDHVDFFAVSLPDFRVFERDYGLMNHVHCQYLIALANLGMGNEKESVYWFGRVLADDPTHMQATAFMKAITVDRLAAQFRSKEAK</sequence>
<dbReference type="RefSeq" id="WP_051905203.1">
    <property type="nucleotide sequence ID" value="NZ_CP011786.1"/>
</dbReference>
<dbReference type="eggNOG" id="COG0457">
    <property type="taxonomic scope" value="Bacteria"/>
</dbReference>